<evidence type="ECO:0000256" key="2">
    <source>
        <dbReference type="ARBA" id="ARBA00022475"/>
    </source>
</evidence>
<evidence type="ECO:0000256" key="7">
    <source>
        <dbReference type="SAM" id="Phobius"/>
    </source>
</evidence>
<dbReference type="CDD" id="cd06856">
    <property type="entry name" value="GT_GPT_archaea"/>
    <property type="match status" value="1"/>
</dbReference>
<dbReference type="Pfam" id="PF00953">
    <property type="entry name" value="Glycos_transf_4"/>
    <property type="match status" value="1"/>
</dbReference>
<accession>A0A8T4KQ61</accession>
<keyword evidence="6 7" id="KW-0472">Membrane</keyword>
<keyword evidence="3 8" id="KW-0808">Transferase</keyword>
<dbReference type="GO" id="GO:0071555">
    <property type="term" value="P:cell wall organization"/>
    <property type="evidence" value="ECO:0007669"/>
    <property type="project" value="TreeGrafter"/>
</dbReference>
<keyword evidence="4 7" id="KW-0812">Transmembrane</keyword>
<name>A0A8T4KQ61_9ARCH</name>
<feature type="transmembrane region" description="Helical" evidence="7">
    <location>
        <begin position="180"/>
        <end position="205"/>
    </location>
</feature>
<evidence type="ECO:0000313" key="8">
    <source>
        <dbReference type="EMBL" id="MBS3057248.1"/>
    </source>
</evidence>
<dbReference type="AlphaFoldDB" id="A0A8T4KQ61"/>
<feature type="transmembrane region" description="Helical" evidence="7">
    <location>
        <begin position="138"/>
        <end position="159"/>
    </location>
</feature>
<evidence type="ECO:0000256" key="1">
    <source>
        <dbReference type="ARBA" id="ARBA00004651"/>
    </source>
</evidence>
<evidence type="ECO:0000256" key="3">
    <source>
        <dbReference type="ARBA" id="ARBA00022679"/>
    </source>
</evidence>
<feature type="transmembrane region" description="Helical" evidence="7">
    <location>
        <begin position="83"/>
        <end position="104"/>
    </location>
</feature>
<evidence type="ECO:0000256" key="4">
    <source>
        <dbReference type="ARBA" id="ARBA00022692"/>
    </source>
</evidence>
<protein>
    <submittedName>
        <fullName evidence="8">Glycosyl transferase family 4</fullName>
    </submittedName>
</protein>
<dbReference type="GO" id="GO:0044038">
    <property type="term" value="P:cell wall macromolecule biosynthetic process"/>
    <property type="evidence" value="ECO:0007669"/>
    <property type="project" value="TreeGrafter"/>
</dbReference>
<dbReference type="Proteomes" id="UP000677687">
    <property type="component" value="Unassembled WGS sequence"/>
</dbReference>
<dbReference type="PANTHER" id="PTHR22926">
    <property type="entry name" value="PHOSPHO-N-ACETYLMURAMOYL-PENTAPEPTIDE-TRANSFERASE"/>
    <property type="match status" value="1"/>
</dbReference>
<evidence type="ECO:0000313" key="9">
    <source>
        <dbReference type="Proteomes" id="UP000677687"/>
    </source>
</evidence>
<gene>
    <name evidence="8" type="ORF">J4415_01310</name>
</gene>
<keyword evidence="5 7" id="KW-1133">Transmembrane helix</keyword>
<feature type="transmembrane region" description="Helical" evidence="7">
    <location>
        <begin position="48"/>
        <end position="71"/>
    </location>
</feature>
<proteinExistence type="predicted"/>
<reference evidence="8" key="2">
    <citation type="submission" date="2021-05" db="EMBL/GenBank/DDBJ databases">
        <title>Protein family content uncovers lineage relationships and bacterial pathway maintenance mechanisms in DPANN archaea.</title>
        <authorList>
            <person name="Castelle C.J."/>
            <person name="Meheust R."/>
            <person name="Jaffe A.L."/>
            <person name="Seitz K."/>
            <person name="Gong X."/>
            <person name="Baker B.J."/>
            <person name="Banfield J.F."/>
        </authorList>
    </citation>
    <scope>NUCLEOTIDE SEQUENCE</scope>
    <source>
        <strain evidence="8">RIFCSPHIGHO2_01_FULL_AR10_44_11</strain>
    </source>
</reference>
<evidence type="ECO:0000256" key="6">
    <source>
        <dbReference type="ARBA" id="ARBA00023136"/>
    </source>
</evidence>
<feature type="transmembrane region" description="Helical" evidence="7">
    <location>
        <begin position="225"/>
        <end position="253"/>
    </location>
</feature>
<dbReference type="GO" id="GO:0005886">
    <property type="term" value="C:plasma membrane"/>
    <property type="evidence" value="ECO:0007669"/>
    <property type="project" value="UniProtKB-SubCell"/>
</dbReference>
<reference evidence="8" key="1">
    <citation type="submission" date="2021-03" db="EMBL/GenBank/DDBJ databases">
        <authorList>
            <person name="Jaffe A."/>
        </authorList>
    </citation>
    <scope>NUCLEOTIDE SEQUENCE</scope>
    <source>
        <strain evidence="8">RIFCSPHIGHO2_01_FULL_AR10_44_11</strain>
    </source>
</reference>
<dbReference type="PANTHER" id="PTHR22926:SF3">
    <property type="entry name" value="UNDECAPRENYL-PHOSPHATE ALPHA-N-ACETYLGLUCOSAMINYL 1-PHOSPHATE TRANSFERASE"/>
    <property type="match status" value="1"/>
</dbReference>
<comment type="subcellular location">
    <subcellularLocation>
        <location evidence="1">Cell membrane</location>
        <topology evidence="1">Multi-pass membrane protein</topology>
    </subcellularLocation>
</comment>
<dbReference type="EMBL" id="JAGVWD010000018">
    <property type="protein sequence ID" value="MBS3057248.1"/>
    <property type="molecule type" value="Genomic_DNA"/>
</dbReference>
<feature type="transmembrane region" description="Helical" evidence="7">
    <location>
        <begin position="6"/>
        <end position="27"/>
    </location>
</feature>
<evidence type="ECO:0000256" key="5">
    <source>
        <dbReference type="ARBA" id="ARBA00022989"/>
    </source>
</evidence>
<comment type="caution">
    <text evidence="8">The sequence shown here is derived from an EMBL/GenBank/DDBJ whole genome shotgun (WGS) entry which is preliminary data.</text>
</comment>
<dbReference type="GO" id="GO:0016780">
    <property type="term" value="F:phosphotransferase activity, for other substituted phosphate groups"/>
    <property type="evidence" value="ECO:0007669"/>
    <property type="project" value="InterPro"/>
</dbReference>
<dbReference type="InterPro" id="IPR000715">
    <property type="entry name" value="Glycosyl_transferase_4"/>
</dbReference>
<feature type="transmembrane region" description="Helical" evidence="7">
    <location>
        <begin position="301"/>
        <end position="321"/>
    </location>
</feature>
<organism evidence="8 9">
    <name type="scientific">Candidatus Iainarchaeum sp</name>
    <dbReference type="NCBI Taxonomy" id="3101447"/>
    <lineage>
        <taxon>Archaea</taxon>
        <taxon>Candidatus Iainarchaeota</taxon>
        <taxon>Candidatus Iainarchaeia</taxon>
        <taxon>Candidatus Iainarchaeales</taxon>
        <taxon>Candidatus Iainarchaeaceae</taxon>
        <taxon>Candidatus Iainarchaeum</taxon>
    </lineage>
</organism>
<feature type="transmembrane region" description="Helical" evidence="7">
    <location>
        <begin position="116"/>
        <end position="132"/>
    </location>
</feature>
<sequence length="329" mass="36314">MNYLLPMAILAVIAAFFITNAVSPFFIRRMHFRRILGRDMNKLGNAKVAEMGGITVMLGFAFAIIVAIFSYTYLDLIELNLTAVLAAFSTVILIGLLGIIDDLIGWRHGIRQWQHALIPIFAALPLMALNIGTTEMRLPIIGVFSFGIFYSLVIVPIGITGASNAFNMLAGLNGLEAGMGAIISFTMLIIAMFYGSVESAIIPLLAFLRFNWYPARIFPGDSLTLMIGAGLASAVIIGNMEKLGMLIIVLYFAEFLFKARHRFQSQCFGIPQKDGTLKADPRGGSLTQWVMRRGNFTEKQVVLIILGMQALVSLFTFIIFANEFFGWWG</sequence>
<keyword evidence="2" id="KW-1003">Cell membrane</keyword>